<organism evidence="1 2">
    <name type="scientific">Pyropia yezoensis</name>
    <name type="common">Susabi-nori</name>
    <name type="synonym">Porphyra yezoensis</name>
    <dbReference type="NCBI Taxonomy" id="2788"/>
    <lineage>
        <taxon>Eukaryota</taxon>
        <taxon>Rhodophyta</taxon>
        <taxon>Bangiophyceae</taxon>
        <taxon>Bangiales</taxon>
        <taxon>Bangiaceae</taxon>
        <taxon>Pyropia</taxon>
    </lineage>
</organism>
<name>A0ACC3CE81_PYRYE</name>
<proteinExistence type="predicted"/>
<evidence type="ECO:0000313" key="2">
    <source>
        <dbReference type="Proteomes" id="UP000798662"/>
    </source>
</evidence>
<evidence type="ECO:0000313" key="1">
    <source>
        <dbReference type="EMBL" id="KAK1868071.1"/>
    </source>
</evidence>
<reference evidence="1" key="1">
    <citation type="submission" date="2019-11" db="EMBL/GenBank/DDBJ databases">
        <title>Nori genome reveals adaptations in red seaweeds to the harsh intertidal environment.</title>
        <authorList>
            <person name="Wang D."/>
            <person name="Mao Y."/>
        </authorList>
    </citation>
    <scope>NUCLEOTIDE SEQUENCE</scope>
    <source>
        <tissue evidence="1">Gametophyte</tissue>
    </source>
</reference>
<dbReference type="Proteomes" id="UP000798662">
    <property type="component" value="Chromosome 3"/>
</dbReference>
<gene>
    <name evidence="1" type="ORF">I4F81_010567</name>
</gene>
<comment type="caution">
    <text evidence="1">The sequence shown here is derived from an EMBL/GenBank/DDBJ whole genome shotgun (WGS) entry which is preliminary data.</text>
</comment>
<keyword evidence="2" id="KW-1185">Reference proteome</keyword>
<dbReference type="EMBL" id="CM020620">
    <property type="protein sequence ID" value="KAK1868071.1"/>
    <property type="molecule type" value="Genomic_DNA"/>
</dbReference>
<accession>A0ACC3CE81</accession>
<sequence length="155" mass="15689">MRRRLKALAGAALEDDVDDDTVEVGRVHTVTSTATCDSARRAHAEAAPAEEVAAAIVHAAPAGMSAEDGDWLDSPSTAPSTAVALVSPVTAAAVTDGVGTEVAPTSPTTPAKQSPAAAHDAVNVRVMDVTDVVDLVDLEDVEEMPCTPPVPGRSG</sequence>
<protein>
    <submittedName>
        <fullName evidence="1">Uncharacterized protein</fullName>
    </submittedName>
</protein>